<accession>C3YCF7</accession>
<dbReference type="AlphaFoldDB" id="C3YCF7"/>
<feature type="transmembrane region" description="Helical" evidence="3">
    <location>
        <begin position="159"/>
        <end position="185"/>
    </location>
</feature>
<keyword evidence="1" id="KW-0430">Lectin</keyword>
<proteinExistence type="predicted"/>
<evidence type="ECO:0000256" key="1">
    <source>
        <dbReference type="ARBA" id="ARBA00022734"/>
    </source>
</evidence>
<gene>
    <name evidence="4" type="ORF">BRAFLDRAFT_126560</name>
</gene>
<feature type="transmembrane region" description="Helical" evidence="3">
    <location>
        <begin position="117"/>
        <end position="139"/>
    </location>
</feature>
<organism>
    <name type="scientific">Branchiostoma floridae</name>
    <name type="common">Florida lancelet</name>
    <name type="synonym">Amphioxus</name>
    <dbReference type="NCBI Taxonomy" id="7739"/>
    <lineage>
        <taxon>Eukaryota</taxon>
        <taxon>Metazoa</taxon>
        <taxon>Chordata</taxon>
        <taxon>Cephalochordata</taxon>
        <taxon>Leptocardii</taxon>
        <taxon>Amphioxiformes</taxon>
        <taxon>Branchiostomatidae</taxon>
        <taxon>Branchiostoma</taxon>
    </lineage>
</organism>
<evidence type="ECO:0000256" key="3">
    <source>
        <dbReference type="SAM" id="Phobius"/>
    </source>
</evidence>
<keyword evidence="3" id="KW-0812">Transmembrane</keyword>
<keyword evidence="3" id="KW-1133">Transmembrane helix</keyword>
<dbReference type="EMBL" id="GG666501">
    <property type="protein sequence ID" value="EEN61994.1"/>
    <property type="molecule type" value="Genomic_DNA"/>
</dbReference>
<dbReference type="GO" id="GO:0030246">
    <property type="term" value="F:carbohydrate binding"/>
    <property type="evidence" value="ECO:0007669"/>
    <property type="project" value="UniProtKB-KW"/>
</dbReference>
<evidence type="ECO:0000256" key="2">
    <source>
        <dbReference type="SAM" id="MobiDB-lite"/>
    </source>
</evidence>
<feature type="compositionally biased region" description="Basic and acidic residues" evidence="2">
    <location>
        <begin position="51"/>
        <end position="66"/>
    </location>
</feature>
<evidence type="ECO:0000313" key="4">
    <source>
        <dbReference type="EMBL" id="EEN61994.1"/>
    </source>
</evidence>
<feature type="compositionally biased region" description="Polar residues" evidence="2">
    <location>
        <begin position="18"/>
        <end position="30"/>
    </location>
</feature>
<feature type="region of interest" description="Disordered" evidence="2">
    <location>
        <begin position="1"/>
        <end position="112"/>
    </location>
</feature>
<dbReference type="InterPro" id="IPR051663">
    <property type="entry name" value="CLec_Tetranectin-domain"/>
</dbReference>
<dbReference type="InParanoid" id="C3YCF7"/>
<dbReference type="PANTHER" id="PTHR22799">
    <property type="entry name" value="TETRANECTIN-RELATED"/>
    <property type="match status" value="1"/>
</dbReference>
<keyword evidence="3" id="KW-0472">Membrane</keyword>
<sequence length="262" mass="28688">MYEEAEPVRNPPSGAGIGQTSGPTGSQSPAVHQRNVATDKGKGRHGTSSHTYKEAERVYHTIKDQDLPPSVRGEGGQQESPKPGTEISGPPPCVRRGHEDQETPSHASDETQAARRYAAYTYAGLLTGYSMAMPFLFSTYRTYPGGASGRRGLCSLFRSHWSCLAAGIAMLLSLLTVGVWPLLLINKEEMKQLSATFDALKRDLDNISQLSTTIDALKHDQDDLRQLSIALKQDLGIERNRTATLERILHDMIKTPGRYPGI</sequence>
<name>C3YCF7_BRAFL</name>
<protein>
    <submittedName>
        <fullName evidence="4">Uncharacterized protein</fullName>
    </submittedName>
</protein>
<feature type="compositionally biased region" description="Basic and acidic residues" evidence="2">
    <location>
        <begin position="96"/>
        <end position="112"/>
    </location>
</feature>
<dbReference type="PANTHER" id="PTHR22799:SF6">
    <property type="entry name" value="C-TYPE LECTIN DOMAIN FAMILY 4 MEMBER M-LIKE"/>
    <property type="match status" value="1"/>
</dbReference>
<reference evidence="4" key="1">
    <citation type="journal article" date="2008" name="Nature">
        <title>The amphioxus genome and the evolution of the chordate karyotype.</title>
        <authorList>
            <consortium name="US DOE Joint Genome Institute (JGI-PGF)"/>
            <person name="Putnam N.H."/>
            <person name="Butts T."/>
            <person name="Ferrier D.E.K."/>
            <person name="Furlong R.F."/>
            <person name="Hellsten U."/>
            <person name="Kawashima T."/>
            <person name="Robinson-Rechavi M."/>
            <person name="Shoguchi E."/>
            <person name="Terry A."/>
            <person name="Yu J.-K."/>
            <person name="Benito-Gutierrez E.L."/>
            <person name="Dubchak I."/>
            <person name="Garcia-Fernandez J."/>
            <person name="Gibson-Brown J.J."/>
            <person name="Grigoriev I.V."/>
            <person name="Horton A.C."/>
            <person name="de Jong P.J."/>
            <person name="Jurka J."/>
            <person name="Kapitonov V.V."/>
            <person name="Kohara Y."/>
            <person name="Kuroki Y."/>
            <person name="Lindquist E."/>
            <person name="Lucas S."/>
            <person name="Osoegawa K."/>
            <person name="Pennacchio L.A."/>
            <person name="Salamov A.A."/>
            <person name="Satou Y."/>
            <person name="Sauka-Spengler T."/>
            <person name="Schmutz J."/>
            <person name="Shin-I T."/>
            <person name="Toyoda A."/>
            <person name="Bronner-Fraser M."/>
            <person name="Fujiyama A."/>
            <person name="Holland L.Z."/>
            <person name="Holland P.W.H."/>
            <person name="Satoh N."/>
            <person name="Rokhsar D.S."/>
        </authorList>
    </citation>
    <scope>NUCLEOTIDE SEQUENCE [LARGE SCALE GENOMIC DNA]</scope>
    <source>
        <strain evidence="4">S238N-H82</strain>
        <tissue evidence="4">Testes</tissue>
    </source>
</reference>